<dbReference type="SUPFAM" id="SSF55729">
    <property type="entry name" value="Acyl-CoA N-acyltransferases (Nat)"/>
    <property type="match status" value="1"/>
</dbReference>
<evidence type="ECO:0000313" key="4">
    <source>
        <dbReference type="EMBL" id="NUW46060.1"/>
    </source>
</evidence>
<keyword evidence="5" id="KW-1185">Reference proteome</keyword>
<dbReference type="GO" id="GO:0016747">
    <property type="term" value="F:acyltransferase activity, transferring groups other than amino-acyl groups"/>
    <property type="evidence" value="ECO:0007669"/>
    <property type="project" value="InterPro"/>
</dbReference>
<dbReference type="PROSITE" id="PS51186">
    <property type="entry name" value="GNAT"/>
    <property type="match status" value="1"/>
</dbReference>
<evidence type="ECO:0000313" key="5">
    <source>
        <dbReference type="Proteomes" id="UP000546126"/>
    </source>
</evidence>
<keyword evidence="2" id="KW-0012">Acyltransferase</keyword>
<organism evidence="4 5">
    <name type="scientific">Nonomuraea rhodomycinica</name>
    <dbReference type="NCBI Taxonomy" id="1712872"/>
    <lineage>
        <taxon>Bacteria</taxon>
        <taxon>Bacillati</taxon>
        <taxon>Actinomycetota</taxon>
        <taxon>Actinomycetes</taxon>
        <taxon>Streptosporangiales</taxon>
        <taxon>Streptosporangiaceae</taxon>
        <taxon>Nonomuraea</taxon>
    </lineage>
</organism>
<dbReference type="InterPro" id="IPR016181">
    <property type="entry name" value="Acyl_CoA_acyltransferase"/>
</dbReference>
<dbReference type="CDD" id="cd04301">
    <property type="entry name" value="NAT_SF"/>
    <property type="match status" value="1"/>
</dbReference>
<evidence type="ECO:0000256" key="1">
    <source>
        <dbReference type="ARBA" id="ARBA00022679"/>
    </source>
</evidence>
<comment type="caution">
    <text evidence="4">The sequence shown here is derived from an EMBL/GenBank/DDBJ whole genome shotgun (WGS) entry which is preliminary data.</text>
</comment>
<accession>A0A7Y6IXC8</accession>
<evidence type="ECO:0000256" key="2">
    <source>
        <dbReference type="ARBA" id="ARBA00023315"/>
    </source>
</evidence>
<dbReference type="PANTHER" id="PTHR43877:SF1">
    <property type="entry name" value="ACETYLTRANSFERASE"/>
    <property type="match status" value="1"/>
</dbReference>
<keyword evidence="1 4" id="KW-0808">Transferase</keyword>
<dbReference type="Proteomes" id="UP000546126">
    <property type="component" value="Unassembled WGS sequence"/>
</dbReference>
<dbReference type="InterPro" id="IPR050832">
    <property type="entry name" value="Bact_Acetyltransf"/>
</dbReference>
<dbReference type="InterPro" id="IPR000182">
    <property type="entry name" value="GNAT_dom"/>
</dbReference>
<dbReference type="Pfam" id="PF13673">
    <property type="entry name" value="Acetyltransf_10"/>
    <property type="match status" value="1"/>
</dbReference>
<dbReference type="Gene3D" id="3.40.630.30">
    <property type="match status" value="1"/>
</dbReference>
<reference evidence="4 5" key="1">
    <citation type="submission" date="2020-06" db="EMBL/GenBank/DDBJ databases">
        <authorList>
            <person name="Chanama M."/>
        </authorList>
    </citation>
    <scope>NUCLEOTIDE SEQUENCE [LARGE SCALE GENOMIC DNA]</scope>
    <source>
        <strain evidence="4 5">TBRC6557</strain>
    </source>
</reference>
<dbReference type="RefSeq" id="WP_175605522.1">
    <property type="nucleotide sequence ID" value="NZ_JABWGO010000014.1"/>
</dbReference>
<sequence>MLAETVATAIEIALRFSRRRAVHRLDREGDTVVVNKIILRAAVPGEADALTALTRRSKAYWGYPQAMLDRMAEMLSISSAAIRDGRVVVAERDCALAGYYQISGEPPHGELADLFLEPEVIGTGLGRTLWEHAVESARSAGFHTLTIESDPHAEAFYLRMGAERVGEREVAPGRSLPILRATVDSKRPFPRRPVDQGDSC</sequence>
<dbReference type="PANTHER" id="PTHR43877">
    <property type="entry name" value="AMINOALKYLPHOSPHONATE N-ACETYLTRANSFERASE-RELATED-RELATED"/>
    <property type="match status" value="1"/>
</dbReference>
<feature type="domain" description="N-acetyltransferase" evidence="3">
    <location>
        <begin position="37"/>
        <end position="190"/>
    </location>
</feature>
<name>A0A7Y6IXC8_9ACTN</name>
<protein>
    <submittedName>
        <fullName evidence="4">GNAT family N-acetyltransferase</fullName>
    </submittedName>
</protein>
<evidence type="ECO:0000259" key="3">
    <source>
        <dbReference type="PROSITE" id="PS51186"/>
    </source>
</evidence>
<dbReference type="EMBL" id="JABWGO010000014">
    <property type="protein sequence ID" value="NUW46060.1"/>
    <property type="molecule type" value="Genomic_DNA"/>
</dbReference>
<proteinExistence type="predicted"/>
<gene>
    <name evidence="4" type="ORF">HT134_39000</name>
</gene>
<dbReference type="AlphaFoldDB" id="A0A7Y6IXC8"/>